<dbReference type="Gene3D" id="1.20.1170.10">
    <property type="match status" value="1"/>
</dbReference>
<dbReference type="CDD" id="cd22654">
    <property type="entry name" value="ClyA_NheA-like"/>
    <property type="match status" value="1"/>
</dbReference>
<dbReference type="SUPFAM" id="SSF58100">
    <property type="entry name" value="Bacterial hemolysins"/>
    <property type="match status" value="1"/>
</dbReference>
<dbReference type="InterPro" id="IPR008414">
    <property type="entry name" value="HBL"/>
</dbReference>
<evidence type="ECO:0000313" key="1">
    <source>
        <dbReference type="EMBL" id="AQY38413.1"/>
    </source>
</evidence>
<dbReference type="Proteomes" id="UP000191057">
    <property type="component" value="Chromosome"/>
</dbReference>
<protein>
    <submittedName>
        <fullName evidence="1">Hemolytic enterotoxin</fullName>
    </submittedName>
</protein>
<dbReference type="AlphaFoldDB" id="A0A9W3XIA0"/>
<dbReference type="GO" id="GO:0016020">
    <property type="term" value="C:membrane"/>
    <property type="evidence" value="ECO:0007669"/>
    <property type="project" value="InterPro"/>
</dbReference>
<dbReference type="RefSeq" id="WP_079245380.1">
    <property type="nucleotide sequence ID" value="NZ_JARSYF010000006.1"/>
</dbReference>
<dbReference type="PANTHER" id="PTHR38443">
    <property type="match status" value="1"/>
</dbReference>
<dbReference type="PANTHER" id="PTHR38443:SF2">
    <property type="entry name" value="NON-HEMOLYTIC ENTEROTOXIN LYTIC COMPONENT L1"/>
    <property type="match status" value="1"/>
</dbReference>
<reference evidence="1 2" key="1">
    <citation type="submission" date="2017-03" db="EMBL/GenBank/DDBJ databases">
        <title>Complete genome sequence of Bacillus thuringiensis L-7601, a novel melanin producing strain.</title>
        <authorList>
            <person name="Cai J."/>
            <person name="Cao Z."/>
            <person name="Tan T."/>
        </authorList>
    </citation>
    <scope>NUCLEOTIDE SEQUENCE [LARGE SCALE GENOMIC DNA]</scope>
    <source>
        <strain evidence="1 2">L-7601</strain>
    </source>
</reference>
<accession>A0A9W3XIA0</accession>
<organism evidence="1 2">
    <name type="scientific">Bacillus thuringiensis</name>
    <dbReference type="NCBI Taxonomy" id="1428"/>
    <lineage>
        <taxon>Bacteria</taxon>
        <taxon>Bacillati</taxon>
        <taxon>Bacillota</taxon>
        <taxon>Bacilli</taxon>
        <taxon>Bacillales</taxon>
        <taxon>Bacillaceae</taxon>
        <taxon>Bacillus</taxon>
        <taxon>Bacillus cereus group</taxon>
    </lineage>
</organism>
<sequence>MKKLIIGTLATSILANNVAIPQIFADEYSSIQQNNLAKDTQKKYQTQSTPYASLGTQVKLMEVSALMLAKQPTIKVDSVPSYIDHQQKMKEHANDWLDNYNRQLLESIESIINFDRAFSTYYPTLSKAAKDINNDESKRKFLQGLSLIQKKMNTVHHSFNSTSTNINGFQYVLKEDVKNFKTDAEKIEEILVTNDKSIIDLTNQVQSINDALNKDIIQIIGSSAAIVGGTVQIIIGGIVVGGDPKLAGALPIVSGIITIGGGITGVAIASKDFDKQNKLLVDVTQNLSDAKALAINLTLAKERTSNFVKSVSNEQAAFEKVNTEWKMFNDSLNELSENVKNKEYLDPMLLQQKLDEIKVASSTLGTQATEFNRFILESKVEE</sequence>
<dbReference type="InterPro" id="IPR052785">
    <property type="entry name" value="Enterotoxin_cmpnt"/>
</dbReference>
<proteinExistence type="predicted"/>
<name>A0A9W3XIA0_BACTU</name>
<dbReference type="Pfam" id="PF05791">
    <property type="entry name" value="Bacillus_HBL"/>
    <property type="match status" value="1"/>
</dbReference>
<dbReference type="EMBL" id="CP020002">
    <property type="protein sequence ID" value="AQY38413.1"/>
    <property type="molecule type" value="Genomic_DNA"/>
</dbReference>
<evidence type="ECO:0000313" key="2">
    <source>
        <dbReference type="Proteomes" id="UP000191057"/>
    </source>
</evidence>
<gene>
    <name evidence="1" type="ORF">B4918_10565</name>
</gene>